<keyword evidence="2" id="KW-1185">Reference proteome</keyword>
<dbReference type="Proteomes" id="UP001283361">
    <property type="component" value="Unassembled WGS sequence"/>
</dbReference>
<protein>
    <submittedName>
        <fullName evidence="1">Uncharacterized protein</fullName>
    </submittedName>
</protein>
<sequence>MEQGGGLDTVMCQGSKQFTSTAGIQLLNLEKPRLSTAQGRGSTKRLHPVMSIAEQSETLLSLKNRKMRKGRRGGKAKLYLLIDRLVKTEMREGEGKKIPRQSSALVHRNVKKF</sequence>
<name>A0AAE1E2E1_9GAST</name>
<organism evidence="1 2">
    <name type="scientific">Elysia crispata</name>
    <name type="common">lettuce slug</name>
    <dbReference type="NCBI Taxonomy" id="231223"/>
    <lineage>
        <taxon>Eukaryota</taxon>
        <taxon>Metazoa</taxon>
        <taxon>Spiralia</taxon>
        <taxon>Lophotrochozoa</taxon>
        <taxon>Mollusca</taxon>
        <taxon>Gastropoda</taxon>
        <taxon>Heterobranchia</taxon>
        <taxon>Euthyneura</taxon>
        <taxon>Panpulmonata</taxon>
        <taxon>Sacoglossa</taxon>
        <taxon>Placobranchoidea</taxon>
        <taxon>Plakobranchidae</taxon>
        <taxon>Elysia</taxon>
    </lineage>
</organism>
<proteinExistence type="predicted"/>
<evidence type="ECO:0000313" key="1">
    <source>
        <dbReference type="EMBL" id="KAK3791776.1"/>
    </source>
</evidence>
<dbReference type="EMBL" id="JAWDGP010001430">
    <property type="protein sequence ID" value="KAK3791776.1"/>
    <property type="molecule type" value="Genomic_DNA"/>
</dbReference>
<comment type="caution">
    <text evidence="1">The sequence shown here is derived from an EMBL/GenBank/DDBJ whole genome shotgun (WGS) entry which is preliminary data.</text>
</comment>
<accession>A0AAE1E2E1</accession>
<reference evidence="1" key="1">
    <citation type="journal article" date="2023" name="G3 (Bethesda)">
        <title>A reference genome for the long-term kleptoplast-retaining sea slug Elysia crispata morphotype clarki.</title>
        <authorList>
            <person name="Eastman K.E."/>
            <person name="Pendleton A.L."/>
            <person name="Shaikh M.A."/>
            <person name="Suttiyut T."/>
            <person name="Ogas R."/>
            <person name="Tomko P."/>
            <person name="Gavelis G."/>
            <person name="Widhalm J.R."/>
            <person name="Wisecaver J.H."/>
        </authorList>
    </citation>
    <scope>NUCLEOTIDE SEQUENCE</scope>
    <source>
        <strain evidence="1">ECLA1</strain>
    </source>
</reference>
<dbReference type="AlphaFoldDB" id="A0AAE1E2E1"/>
<evidence type="ECO:0000313" key="2">
    <source>
        <dbReference type="Proteomes" id="UP001283361"/>
    </source>
</evidence>
<gene>
    <name evidence="1" type="ORF">RRG08_028924</name>
</gene>